<feature type="coiled-coil region" evidence="1">
    <location>
        <begin position="19"/>
        <end position="53"/>
    </location>
</feature>
<name>A0A1D7QTP3_9BACI</name>
<dbReference type="OrthoDB" id="2971140at2"/>
<dbReference type="KEGG" id="bbev:BBEV_0988"/>
<evidence type="ECO:0000313" key="3">
    <source>
        <dbReference type="EMBL" id="AOM82357.1"/>
    </source>
</evidence>
<dbReference type="Proteomes" id="UP000094463">
    <property type="component" value="Chromosome"/>
</dbReference>
<dbReference type="AlphaFoldDB" id="A0A1D7QTP3"/>
<feature type="region of interest" description="Disordered" evidence="2">
    <location>
        <begin position="179"/>
        <end position="215"/>
    </location>
</feature>
<accession>A0A1D7QTP3</accession>
<gene>
    <name evidence="3" type="ORF">BBEV_0988</name>
</gene>
<keyword evidence="1" id="KW-0175">Coiled coil</keyword>
<protein>
    <submittedName>
        <fullName evidence="3">Fimbrial Assembly Family Protein</fullName>
    </submittedName>
</protein>
<organism evidence="3 4">
    <name type="scientific">Salisediminibacterium beveridgei</name>
    <dbReference type="NCBI Taxonomy" id="632773"/>
    <lineage>
        <taxon>Bacteria</taxon>
        <taxon>Bacillati</taxon>
        <taxon>Bacillota</taxon>
        <taxon>Bacilli</taxon>
        <taxon>Bacillales</taxon>
        <taxon>Bacillaceae</taxon>
        <taxon>Salisediminibacterium</taxon>
    </lineage>
</organism>
<dbReference type="STRING" id="632773.BBEV_0988"/>
<sequence length="215" mass="24721">MVLAVLLVILANVIIVYFGAMADREASELERERQLLEEQADQLETEISEMTQGEHQLLFDAIETVEGQVIPTAELLTDMVARMPEEGYMAMFDFVYPNQLEMSFYYLELPDVAYYLDSLRNSPYVEHVDVHTISGEEVDEAVEEDEDFQEAVNEDDTFWYDEFFPNYLSTYTVTLDIDELTGAVEEDPETEADDTVDEDEEDPDELDDEGEVTDE</sequence>
<proteinExistence type="predicted"/>
<evidence type="ECO:0000256" key="1">
    <source>
        <dbReference type="SAM" id="Coils"/>
    </source>
</evidence>
<reference evidence="3 4" key="1">
    <citation type="submission" date="2015-08" db="EMBL/GenBank/DDBJ databases">
        <title>The complete genome sequence of Bacillus beveridgei MLTeJB.</title>
        <authorList>
            <person name="Hanson T.E."/>
            <person name="Mesa C."/>
            <person name="Basesman S.M."/>
            <person name="Oremland R.S."/>
        </authorList>
    </citation>
    <scope>NUCLEOTIDE SEQUENCE [LARGE SCALE GENOMIC DNA]</scope>
    <source>
        <strain evidence="3 4">MLTeJB</strain>
    </source>
</reference>
<dbReference type="EMBL" id="CP012502">
    <property type="protein sequence ID" value="AOM82357.1"/>
    <property type="molecule type" value="Genomic_DNA"/>
</dbReference>
<evidence type="ECO:0000313" key="4">
    <source>
        <dbReference type="Proteomes" id="UP000094463"/>
    </source>
</evidence>
<dbReference type="RefSeq" id="WP_069364457.1">
    <property type="nucleotide sequence ID" value="NZ_CP012502.1"/>
</dbReference>
<evidence type="ECO:0000256" key="2">
    <source>
        <dbReference type="SAM" id="MobiDB-lite"/>
    </source>
</evidence>
<keyword evidence="4" id="KW-1185">Reference proteome</keyword>